<keyword evidence="3" id="KW-1185">Reference proteome</keyword>
<sequence>MNILNGNEAFAAMMAGRNILCRAVGEMLDFDNIDQFPATIFAKSGYEYCIKIETIEVAGITFTKPLTLEDVKEDQEIFMVYPDHISHIKYTKLCGEYFRGVVNGFAQADQENAELQLQAIGELFGRVIAYPLTVDNIGKTKKKRTTKIKNDVDQTSTPAGPGTTTPNIEKQPESEMIQPVETTTEATSVSVEKKTFESQSNIQITEQGPITAVEDSLTEEFVETDAVKLVEKFTAQINAAETVDAVMQIRYQLNANGHMVRGQIIELNKLGEKRIQALTAVPDESKKSSVDELRRLQIEVEKLIQPDADSTEKAVQVDENVVHQELLADLLDRVAKAASPAEANAQIKYTKSWTPEQRTPLISAINKRLVELNPPVAQPSLMVRIQRAEYLTELDALEVDVSACDEDIQPRLMELVEKRRLELDPFTVAIGEP</sequence>
<reference evidence="2 3" key="1">
    <citation type="submission" date="2020-04" db="EMBL/GenBank/DDBJ databases">
        <title>Acinetobacter Taxon 24.</title>
        <authorList>
            <person name="Nemec A."/>
            <person name="Radolfova-Krizova L."/>
            <person name="Higgins P.G."/>
            <person name="Spanelova P."/>
        </authorList>
    </citation>
    <scope>NUCLEOTIDE SEQUENCE [LARGE SCALE GENOMIC DNA]</scope>
    <source>
        <strain evidence="2 3">ANC 4279</strain>
    </source>
</reference>
<proteinExistence type="predicted"/>
<organism evidence="2 3">
    <name type="scientific">Acinetobacter terrae</name>
    <dbReference type="NCBI Taxonomy" id="2731247"/>
    <lineage>
        <taxon>Bacteria</taxon>
        <taxon>Pseudomonadati</taxon>
        <taxon>Pseudomonadota</taxon>
        <taxon>Gammaproteobacteria</taxon>
        <taxon>Moraxellales</taxon>
        <taxon>Moraxellaceae</taxon>
        <taxon>Acinetobacter</taxon>
        <taxon>Acinetobacter Taxon 24</taxon>
    </lineage>
</organism>
<feature type="region of interest" description="Disordered" evidence="1">
    <location>
        <begin position="145"/>
        <end position="182"/>
    </location>
</feature>
<feature type="compositionally biased region" description="Low complexity" evidence="1">
    <location>
        <begin position="155"/>
        <end position="166"/>
    </location>
</feature>
<accession>A0ABX1V024</accession>
<evidence type="ECO:0000256" key="1">
    <source>
        <dbReference type="SAM" id="MobiDB-lite"/>
    </source>
</evidence>
<dbReference type="RefSeq" id="WP_171543474.1">
    <property type="nucleotide sequence ID" value="NZ_JABERG010000001.1"/>
</dbReference>
<evidence type="ECO:0000313" key="2">
    <source>
        <dbReference type="EMBL" id="NNH86210.1"/>
    </source>
</evidence>
<comment type="caution">
    <text evidence="2">The sequence shown here is derived from an EMBL/GenBank/DDBJ whole genome shotgun (WGS) entry which is preliminary data.</text>
</comment>
<name>A0ABX1V024_9GAMM</name>
<dbReference type="EMBL" id="JABERG010000001">
    <property type="protein sequence ID" value="NNH86210.1"/>
    <property type="molecule type" value="Genomic_DNA"/>
</dbReference>
<gene>
    <name evidence="2" type="ORF">HLH13_00480</name>
</gene>
<evidence type="ECO:0000313" key="3">
    <source>
        <dbReference type="Proteomes" id="UP000546536"/>
    </source>
</evidence>
<protein>
    <submittedName>
        <fullName evidence="2">Uncharacterized protein</fullName>
    </submittedName>
</protein>
<dbReference type="Proteomes" id="UP000546536">
    <property type="component" value="Unassembled WGS sequence"/>
</dbReference>